<protein>
    <submittedName>
        <fullName evidence="3">Uncharacterized protein</fullName>
    </submittedName>
</protein>
<accession>A0AAW0UAG7</accession>
<evidence type="ECO:0000313" key="4">
    <source>
        <dbReference type="Proteomes" id="UP001487740"/>
    </source>
</evidence>
<name>A0AAW0UAG7_SCYPA</name>
<reference evidence="3 4" key="1">
    <citation type="submission" date="2023-03" db="EMBL/GenBank/DDBJ databases">
        <title>High-quality genome of Scylla paramamosain provides insights in environmental adaptation.</title>
        <authorList>
            <person name="Zhang L."/>
        </authorList>
    </citation>
    <scope>NUCLEOTIDE SEQUENCE [LARGE SCALE GENOMIC DNA]</scope>
    <source>
        <strain evidence="3">LZ_2023a</strain>
        <tissue evidence="3">Muscle</tissue>
    </source>
</reference>
<keyword evidence="4" id="KW-1185">Reference proteome</keyword>
<feature type="compositionally biased region" description="Low complexity" evidence="1">
    <location>
        <begin position="219"/>
        <end position="254"/>
    </location>
</feature>
<evidence type="ECO:0000256" key="2">
    <source>
        <dbReference type="SAM" id="SignalP"/>
    </source>
</evidence>
<keyword evidence="2" id="KW-0732">Signal</keyword>
<feature type="signal peptide" evidence="2">
    <location>
        <begin position="1"/>
        <end position="21"/>
    </location>
</feature>
<sequence length="379" mass="42024">MWRWRGARLLLAGLLLTGTRAAPKDTDGMVADGGAAEGVDGGSPHHRVRRQGLDGFSFTKDGLLALERLDIFLRDTIPNVDRFKCMERLMCYLTSSQFTSSDPEFPGGQIPGFDPTFQQGLILDPTTIQQSLSGLAQNPGILQQGLQTLVGGQGLQGLVQNPALQQTLGQVIPSFQNPAFQNPTFQNPTFQNPAIPSPGFHTQNDGFQVAFPVFRESPDTTSRVSSPDSSSSSPDSSGAASAPQVVQQQQPLRRQPVRRQPVRRRPVRRRPQRRGFLDFLSGLGRRKKRSIFDDLLSGANSRTFMGVLDQMMSRYSFYPYTHAAFMGLTGAPDSCERLYSTCPTTPEQMLDLFNNIHKHYPDGIPYKENLPWPLNYLLP</sequence>
<feature type="compositionally biased region" description="Basic residues" evidence="1">
    <location>
        <begin position="255"/>
        <end position="273"/>
    </location>
</feature>
<proteinExistence type="predicted"/>
<dbReference type="Proteomes" id="UP001487740">
    <property type="component" value="Unassembled WGS sequence"/>
</dbReference>
<organism evidence="3 4">
    <name type="scientific">Scylla paramamosain</name>
    <name type="common">Mud crab</name>
    <dbReference type="NCBI Taxonomy" id="85552"/>
    <lineage>
        <taxon>Eukaryota</taxon>
        <taxon>Metazoa</taxon>
        <taxon>Ecdysozoa</taxon>
        <taxon>Arthropoda</taxon>
        <taxon>Crustacea</taxon>
        <taxon>Multicrustacea</taxon>
        <taxon>Malacostraca</taxon>
        <taxon>Eumalacostraca</taxon>
        <taxon>Eucarida</taxon>
        <taxon>Decapoda</taxon>
        <taxon>Pleocyemata</taxon>
        <taxon>Brachyura</taxon>
        <taxon>Eubrachyura</taxon>
        <taxon>Portunoidea</taxon>
        <taxon>Portunidae</taxon>
        <taxon>Portuninae</taxon>
        <taxon>Scylla</taxon>
    </lineage>
</organism>
<comment type="caution">
    <text evidence="3">The sequence shown here is derived from an EMBL/GenBank/DDBJ whole genome shotgun (WGS) entry which is preliminary data.</text>
</comment>
<dbReference type="AlphaFoldDB" id="A0AAW0UAG7"/>
<dbReference type="EMBL" id="JARAKH010000015">
    <property type="protein sequence ID" value="KAK8397030.1"/>
    <property type="molecule type" value="Genomic_DNA"/>
</dbReference>
<feature type="chain" id="PRO_5044024634" evidence="2">
    <location>
        <begin position="22"/>
        <end position="379"/>
    </location>
</feature>
<gene>
    <name evidence="3" type="ORF">O3P69_005194</name>
</gene>
<feature type="region of interest" description="Disordered" evidence="1">
    <location>
        <begin position="179"/>
        <end position="202"/>
    </location>
</feature>
<evidence type="ECO:0000256" key="1">
    <source>
        <dbReference type="SAM" id="MobiDB-lite"/>
    </source>
</evidence>
<evidence type="ECO:0000313" key="3">
    <source>
        <dbReference type="EMBL" id="KAK8397030.1"/>
    </source>
</evidence>
<feature type="region of interest" description="Disordered" evidence="1">
    <location>
        <begin position="217"/>
        <end position="273"/>
    </location>
</feature>